<evidence type="ECO:0000256" key="3">
    <source>
        <dbReference type="ARBA" id="ARBA00023204"/>
    </source>
</evidence>
<gene>
    <name evidence="5" type="ORF">DSM106972_038910</name>
</gene>
<dbReference type="OrthoDB" id="2987292at2"/>
<dbReference type="GO" id="GO:0006281">
    <property type="term" value="P:DNA repair"/>
    <property type="evidence" value="ECO:0007669"/>
    <property type="project" value="UniProtKB-KW"/>
</dbReference>
<reference evidence="5" key="1">
    <citation type="submission" date="2018-12" db="EMBL/GenBank/DDBJ databases">
        <authorList>
            <person name="Will S."/>
            <person name="Neumann-Schaal M."/>
            <person name="Henke P."/>
        </authorList>
    </citation>
    <scope>NUCLEOTIDE SEQUENCE</scope>
    <source>
        <strain evidence="5">PCC 7102</strain>
    </source>
</reference>
<evidence type="ECO:0000259" key="4">
    <source>
        <dbReference type="Pfam" id="PF12705"/>
    </source>
</evidence>
<sequence>MIDFNMEAEITRMFEENYELMRLEGGHALSADVKNAALQQVLLYWRKMQHIAEKVTDTEVRLNLPEQITPSGRKYGIEGVVDIICEHDTTVMYDIKTHDAEYVRANTSEYEKQLNVYAYIWQGLRKKQLDETAIIATSYPESLKDAIITNDEKLIIKELEDWNPLIDIPFNQQDVEATIQDFGEVVDAIESRVFQAPDVDKLKQLLPGNKNTFAVQVCRNCDARFSCSAYRDYITSSSSKSDSMLKRFLNDFERDLENEDWRVSNLEVTLSVDEEEN</sequence>
<dbReference type="Pfam" id="PF12705">
    <property type="entry name" value="PDDEXK_1"/>
    <property type="match status" value="1"/>
</dbReference>
<keyword evidence="2" id="KW-0378">Hydrolase</keyword>
<dbReference type="Proteomes" id="UP000271624">
    <property type="component" value="Unassembled WGS sequence"/>
</dbReference>
<dbReference type="InterPro" id="IPR038726">
    <property type="entry name" value="PDDEXK_AddAB-type"/>
</dbReference>
<dbReference type="InterPro" id="IPR011604">
    <property type="entry name" value="PDDEXK-like_dom_sf"/>
</dbReference>
<name>A0A3S1CN49_9CYAN</name>
<evidence type="ECO:0000313" key="6">
    <source>
        <dbReference type="Proteomes" id="UP000271624"/>
    </source>
</evidence>
<keyword evidence="2" id="KW-0347">Helicase</keyword>
<dbReference type="GO" id="GO:0004386">
    <property type="term" value="F:helicase activity"/>
    <property type="evidence" value="ECO:0007669"/>
    <property type="project" value="UniProtKB-KW"/>
</dbReference>
<keyword evidence="2" id="KW-0067">ATP-binding</keyword>
<keyword evidence="6" id="KW-1185">Reference proteome</keyword>
<accession>A0A3S1CN49</accession>
<dbReference type="Gene3D" id="3.90.320.10">
    <property type="match status" value="1"/>
</dbReference>
<dbReference type="EMBL" id="RSCL01000009">
    <property type="protein sequence ID" value="RUT05070.1"/>
    <property type="molecule type" value="Genomic_DNA"/>
</dbReference>
<dbReference type="AlphaFoldDB" id="A0A3S1CN49"/>
<dbReference type="RefSeq" id="WP_127082327.1">
    <property type="nucleotide sequence ID" value="NZ_RSCL01000009.1"/>
</dbReference>
<keyword evidence="2" id="KW-0547">Nucleotide-binding</keyword>
<organism evidence="5 6">
    <name type="scientific">Dulcicalothrix desertica PCC 7102</name>
    <dbReference type="NCBI Taxonomy" id="232991"/>
    <lineage>
        <taxon>Bacteria</taxon>
        <taxon>Bacillati</taxon>
        <taxon>Cyanobacteriota</taxon>
        <taxon>Cyanophyceae</taxon>
        <taxon>Nostocales</taxon>
        <taxon>Calotrichaceae</taxon>
        <taxon>Dulcicalothrix</taxon>
    </lineage>
</organism>
<keyword evidence="1" id="KW-0227">DNA damage</keyword>
<evidence type="ECO:0000256" key="1">
    <source>
        <dbReference type="ARBA" id="ARBA00022763"/>
    </source>
</evidence>
<evidence type="ECO:0000256" key="2">
    <source>
        <dbReference type="ARBA" id="ARBA00022806"/>
    </source>
</evidence>
<evidence type="ECO:0000313" key="5">
    <source>
        <dbReference type="EMBL" id="RUT05070.1"/>
    </source>
</evidence>
<feature type="domain" description="PD-(D/E)XK endonuclease-like" evidence="4">
    <location>
        <begin position="33"/>
        <end position="227"/>
    </location>
</feature>
<proteinExistence type="predicted"/>
<protein>
    <recommendedName>
        <fullName evidence="4">PD-(D/E)XK endonuclease-like domain-containing protein</fullName>
    </recommendedName>
</protein>
<comment type="caution">
    <text evidence="5">The sequence shown here is derived from an EMBL/GenBank/DDBJ whole genome shotgun (WGS) entry which is preliminary data.</text>
</comment>
<reference evidence="5" key="2">
    <citation type="journal article" date="2019" name="Genome Biol. Evol.">
        <title>Day and night: Metabolic profiles and evolutionary relationships of six axenic non-marine cyanobacteria.</title>
        <authorList>
            <person name="Will S.E."/>
            <person name="Henke P."/>
            <person name="Boedeker C."/>
            <person name="Huang S."/>
            <person name="Brinkmann H."/>
            <person name="Rohde M."/>
            <person name="Jarek M."/>
            <person name="Friedl T."/>
            <person name="Seufert S."/>
            <person name="Schumacher M."/>
            <person name="Overmann J."/>
            <person name="Neumann-Schaal M."/>
            <person name="Petersen J."/>
        </authorList>
    </citation>
    <scope>NUCLEOTIDE SEQUENCE [LARGE SCALE GENOMIC DNA]</scope>
    <source>
        <strain evidence="5">PCC 7102</strain>
    </source>
</reference>
<keyword evidence="3" id="KW-0234">DNA repair</keyword>